<dbReference type="PIRSF" id="PIRSF000724">
    <property type="entry name" value="Pgk"/>
    <property type="match status" value="1"/>
</dbReference>
<dbReference type="AlphaFoldDB" id="A0A9P0FP28"/>
<dbReference type="InterPro" id="IPR015824">
    <property type="entry name" value="Phosphoglycerate_kinase_N"/>
</dbReference>
<evidence type="ECO:0000256" key="12">
    <source>
        <dbReference type="ARBA" id="ARBA00022842"/>
    </source>
</evidence>
<reference evidence="18" key="1">
    <citation type="submission" date="2021-12" db="EMBL/GenBank/DDBJ databases">
        <authorList>
            <person name="King R."/>
        </authorList>
    </citation>
    <scope>NUCLEOTIDE SEQUENCE</scope>
</reference>
<dbReference type="PROSITE" id="PS00111">
    <property type="entry name" value="PGLYCERATE_KINASE"/>
    <property type="match status" value="1"/>
</dbReference>
<dbReference type="GO" id="GO:0043531">
    <property type="term" value="F:ADP binding"/>
    <property type="evidence" value="ECO:0007669"/>
    <property type="project" value="TreeGrafter"/>
</dbReference>
<keyword evidence="8" id="KW-0479">Metal-binding</keyword>
<feature type="binding site" evidence="14">
    <location>
        <begin position="24"/>
        <end position="26"/>
    </location>
    <ligand>
        <name>substrate</name>
    </ligand>
</feature>
<evidence type="ECO:0000256" key="10">
    <source>
        <dbReference type="ARBA" id="ARBA00022777"/>
    </source>
</evidence>
<keyword evidence="7 16" id="KW-0808">Transferase</keyword>
<dbReference type="OrthoDB" id="275353at2759"/>
<feature type="binding site" evidence="14">
    <location>
        <begin position="64"/>
        <end position="67"/>
    </location>
    <ligand>
        <name>substrate</name>
    </ligand>
</feature>
<feature type="binding site" evidence="14">
    <location>
        <position position="124"/>
    </location>
    <ligand>
        <name>(2R)-3-phosphoglycerate</name>
        <dbReference type="ChEBI" id="CHEBI:58272"/>
    </ligand>
</feature>
<evidence type="ECO:0000256" key="2">
    <source>
        <dbReference type="ARBA" id="ARBA00001946"/>
    </source>
</evidence>
<dbReference type="GO" id="GO:0004618">
    <property type="term" value="F:phosphoglycerate kinase activity"/>
    <property type="evidence" value="ECO:0007669"/>
    <property type="project" value="UniProtKB-EC"/>
</dbReference>
<comment type="cofactor">
    <cofactor evidence="2">
        <name>Mg(2+)</name>
        <dbReference type="ChEBI" id="CHEBI:18420"/>
    </cofactor>
</comment>
<dbReference type="HAMAP" id="MF_00145">
    <property type="entry name" value="Phosphoglyc_kinase"/>
    <property type="match status" value="1"/>
</dbReference>
<dbReference type="Gene3D" id="3.40.50.1260">
    <property type="entry name" value="Phosphoglycerate kinase, N-terminal domain"/>
    <property type="match status" value="3"/>
</dbReference>
<dbReference type="Pfam" id="PF00162">
    <property type="entry name" value="PGK"/>
    <property type="match status" value="1"/>
</dbReference>
<protein>
    <recommendedName>
        <fullName evidence="6 16">Phosphoglycerate kinase</fullName>
        <ecNumber evidence="6 16">2.7.2.3</ecNumber>
    </recommendedName>
</protein>
<dbReference type="GO" id="GO:0005829">
    <property type="term" value="C:cytosol"/>
    <property type="evidence" value="ECO:0007669"/>
    <property type="project" value="TreeGrafter"/>
</dbReference>
<evidence type="ECO:0000256" key="15">
    <source>
        <dbReference type="PIRSR" id="PIRSR000724-2"/>
    </source>
</evidence>
<evidence type="ECO:0000256" key="8">
    <source>
        <dbReference type="ARBA" id="ARBA00022723"/>
    </source>
</evidence>
<comment type="subunit">
    <text evidence="5 17">Monomer.</text>
</comment>
<dbReference type="InterPro" id="IPR036043">
    <property type="entry name" value="Phosphoglycerate_kinase_sf"/>
</dbReference>
<dbReference type="InterPro" id="IPR015911">
    <property type="entry name" value="Phosphoglycerate_kinase_CS"/>
</dbReference>
<dbReference type="EMBL" id="OV121140">
    <property type="protein sequence ID" value="CAH0563526.1"/>
    <property type="molecule type" value="Genomic_DNA"/>
</dbReference>
<dbReference type="PANTHER" id="PTHR11406">
    <property type="entry name" value="PHOSPHOGLYCERATE KINASE"/>
    <property type="match status" value="1"/>
</dbReference>
<dbReference type="EC" id="2.7.2.3" evidence="6 16"/>
<feature type="binding site" evidence="15">
    <location>
        <position position="315"/>
    </location>
    <ligand>
        <name>ATP</name>
        <dbReference type="ChEBI" id="CHEBI:30616"/>
    </ligand>
</feature>
<feature type="binding site" evidence="15">
    <location>
        <position position="223"/>
    </location>
    <ligand>
        <name>ATP</name>
        <dbReference type="ChEBI" id="CHEBI:30616"/>
    </ligand>
</feature>
<gene>
    <name evidence="18" type="ORF">MELIAE_LOCUS12327</name>
</gene>
<evidence type="ECO:0000256" key="17">
    <source>
        <dbReference type="RuleBase" id="RU000696"/>
    </source>
</evidence>
<dbReference type="FunFam" id="3.40.50.1260:FF:000003">
    <property type="entry name" value="Phosphoglycerate kinase"/>
    <property type="match status" value="1"/>
</dbReference>
<evidence type="ECO:0000256" key="6">
    <source>
        <dbReference type="ARBA" id="ARBA00013061"/>
    </source>
</evidence>
<keyword evidence="13" id="KW-0324">Glycolysis</keyword>
<feature type="binding site" evidence="14">
    <location>
        <position position="40"/>
    </location>
    <ligand>
        <name>(2R)-3-phosphoglycerate</name>
        <dbReference type="ChEBI" id="CHEBI:58272"/>
    </ligand>
</feature>
<evidence type="ECO:0000256" key="4">
    <source>
        <dbReference type="ARBA" id="ARBA00008982"/>
    </source>
</evidence>
<evidence type="ECO:0000256" key="11">
    <source>
        <dbReference type="ARBA" id="ARBA00022840"/>
    </source>
</evidence>
<evidence type="ECO:0000256" key="1">
    <source>
        <dbReference type="ARBA" id="ARBA00000642"/>
    </source>
</evidence>
<dbReference type="Proteomes" id="UP001154078">
    <property type="component" value="Chromosome 9"/>
</dbReference>
<evidence type="ECO:0000256" key="16">
    <source>
        <dbReference type="RuleBase" id="RU000532"/>
    </source>
</evidence>
<evidence type="ECO:0000256" key="9">
    <source>
        <dbReference type="ARBA" id="ARBA00022741"/>
    </source>
</evidence>
<keyword evidence="19" id="KW-1185">Reference proteome</keyword>
<keyword evidence="12" id="KW-0460">Magnesium</keyword>
<dbReference type="GO" id="GO:0006096">
    <property type="term" value="P:glycolytic process"/>
    <property type="evidence" value="ECO:0007669"/>
    <property type="project" value="UniProtKB-KW"/>
</dbReference>
<evidence type="ECO:0000256" key="5">
    <source>
        <dbReference type="ARBA" id="ARBA00011245"/>
    </source>
</evidence>
<dbReference type="SUPFAM" id="SSF53748">
    <property type="entry name" value="Phosphoglycerate kinase"/>
    <property type="match status" value="1"/>
</dbReference>
<dbReference type="InterPro" id="IPR001576">
    <property type="entry name" value="Phosphoglycerate_kinase"/>
</dbReference>
<organism evidence="18 19">
    <name type="scientific">Brassicogethes aeneus</name>
    <name type="common">Rape pollen beetle</name>
    <name type="synonym">Meligethes aeneus</name>
    <dbReference type="NCBI Taxonomy" id="1431903"/>
    <lineage>
        <taxon>Eukaryota</taxon>
        <taxon>Metazoa</taxon>
        <taxon>Ecdysozoa</taxon>
        <taxon>Arthropoda</taxon>
        <taxon>Hexapoda</taxon>
        <taxon>Insecta</taxon>
        <taxon>Pterygota</taxon>
        <taxon>Neoptera</taxon>
        <taxon>Endopterygota</taxon>
        <taxon>Coleoptera</taxon>
        <taxon>Polyphaga</taxon>
        <taxon>Cucujiformia</taxon>
        <taxon>Nitidulidae</taxon>
        <taxon>Meligethinae</taxon>
        <taxon>Brassicogethes</taxon>
    </lineage>
</organism>
<comment type="pathway">
    <text evidence="3 16">Carbohydrate degradation; glycolysis; pyruvate from D-glyceraldehyde 3-phosphate: step 2/5.</text>
</comment>
<evidence type="ECO:0000313" key="19">
    <source>
        <dbReference type="Proteomes" id="UP001154078"/>
    </source>
</evidence>
<keyword evidence="11 15" id="KW-0067">ATP-binding</keyword>
<dbReference type="PRINTS" id="PR00477">
    <property type="entry name" value="PHGLYCKINASE"/>
</dbReference>
<comment type="similarity">
    <text evidence="4 16">Belongs to the phosphoglycerate kinase family.</text>
</comment>
<dbReference type="PANTHER" id="PTHR11406:SF0">
    <property type="entry name" value="PHOSPHOGLYCERATE KINASE"/>
    <property type="match status" value="1"/>
</dbReference>
<accession>A0A9P0FP28</accession>
<dbReference type="GO" id="GO:0006094">
    <property type="term" value="P:gluconeogenesis"/>
    <property type="evidence" value="ECO:0007669"/>
    <property type="project" value="TreeGrafter"/>
</dbReference>
<name>A0A9P0FP28_BRAAE</name>
<evidence type="ECO:0000313" key="18">
    <source>
        <dbReference type="EMBL" id="CAH0563526.1"/>
    </source>
</evidence>
<evidence type="ECO:0000256" key="7">
    <source>
        <dbReference type="ARBA" id="ARBA00022679"/>
    </source>
</evidence>
<keyword evidence="10 16" id="KW-0418">Kinase</keyword>
<comment type="catalytic activity">
    <reaction evidence="1 16">
        <text>(2R)-3-phosphoglycerate + ATP = (2R)-3-phospho-glyceroyl phosphate + ADP</text>
        <dbReference type="Rhea" id="RHEA:14801"/>
        <dbReference type="ChEBI" id="CHEBI:30616"/>
        <dbReference type="ChEBI" id="CHEBI:57604"/>
        <dbReference type="ChEBI" id="CHEBI:58272"/>
        <dbReference type="ChEBI" id="CHEBI:456216"/>
        <dbReference type="EC" id="2.7.2.3"/>
    </reaction>
</comment>
<evidence type="ECO:0000256" key="14">
    <source>
        <dbReference type="PIRSR" id="PIRSR000724-1"/>
    </source>
</evidence>
<dbReference type="GO" id="GO:0005524">
    <property type="term" value="F:ATP binding"/>
    <property type="evidence" value="ECO:0007669"/>
    <property type="project" value="UniProtKB-KW"/>
</dbReference>
<feature type="binding site" evidence="14">
    <location>
        <position position="172"/>
    </location>
    <ligand>
        <name>(2R)-3-phosphoglycerate</name>
        <dbReference type="ChEBI" id="CHEBI:58272"/>
    </ligand>
</feature>
<evidence type="ECO:0000256" key="3">
    <source>
        <dbReference type="ARBA" id="ARBA00004838"/>
    </source>
</evidence>
<keyword evidence="9" id="KW-0547">Nucleotide-binding</keyword>
<dbReference type="GO" id="GO:0046872">
    <property type="term" value="F:metal ion binding"/>
    <property type="evidence" value="ECO:0007669"/>
    <property type="project" value="UniProtKB-KW"/>
</dbReference>
<sequence length="423" mass="47495">MNFNNLMSIDDLDLFDKRVLIRVDYNVPYDNEGNITDYFRIEESLKTINYCIAHRCRSIVLMSHRGRPGGKVVKDLSMEKVAKVLEKLMQRDVIFLPDPVPSRKTEAYCRYPRHGSIIVLENLRFTLGEEKTGKDWLGNKVEATKEEIKNFRKSLRRLADVYINEAFGTVHRDHSSMMGDLFETKAAGFLMKSELTHLSAVLTQSQNSRPLVCILGGNKCEEKIPLLNHMINVANEIIIGGGQAYNFLKVVHHINVGDFPTCPELEDTIKNIMIKAKKNNVKIHIPQDFYITDDMKNGEVKLADVETEIEPGWVGCDIGPKTIEVYRKTISRAKVILWNGPMGTVSYDKFCNGTRVVLDEIVKATKNGTITVAGGGRTGYCLAKWNADGQLSHVSTGGGAFLKVLEGKTFPAIKVLLQKNTSK</sequence>
<proteinExistence type="inferred from homology"/>
<evidence type="ECO:0000256" key="13">
    <source>
        <dbReference type="ARBA" id="ARBA00023152"/>
    </source>
</evidence>